<organism evidence="1 2">
    <name type="scientific">Hymenolepis diminuta</name>
    <name type="common">Rat tapeworm</name>
    <dbReference type="NCBI Taxonomy" id="6216"/>
    <lineage>
        <taxon>Eukaryota</taxon>
        <taxon>Metazoa</taxon>
        <taxon>Spiralia</taxon>
        <taxon>Lophotrochozoa</taxon>
        <taxon>Platyhelminthes</taxon>
        <taxon>Cestoda</taxon>
        <taxon>Eucestoda</taxon>
        <taxon>Cyclophyllidea</taxon>
        <taxon>Hymenolepididae</taxon>
        <taxon>Hymenolepis</taxon>
    </lineage>
</organism>
<proteinExistence type="predicted"/>
<keyword evidence="2" id="KW-1185">Reference proteome</keyword>
<accession>A0A564ZD39</accession>
<evidence type="ECO:0000313" key="1">
    <source>
        <dbReference type="EMBL" id="VUZ57421.1"/>
    </source>
</evidence>
<sequence length="194" mass="22513">MHKICKTISKMKFKLSAKAVSLEDLVTDIQRKKEEPKKCFHSVRNSPSDSLDKEDLKVNLENPYSKENTYIYYSMDSVSPNLTANRRLSTPLSLPRTKSVNDSIPIEDIPLTDVYENHDRVMAILKTIMQKTIELEEKLAKVKHYPNLQLANVELDLATERVHAMKRNHEIIRRGMGIELRRTLKKSTRGKDHR</sequence>
<dbReference type="Proteomes" id="UP000321570">
    <property type="component" value="Unassembled WGS sequence"/>
</dbReference>
<reference evidence="1 2" key="1">
    <citation type="submission" date="2019-07" db="EMBL/GenBank/DDBJ databases">
        <authorList>
            <person name="Jastrzebski P J."/>
            <person name="Paukszto L."/>
            <person name="Jastrzebski P J."/>
        </authorList>
    </citation>
    <scope>NUCLEOTIDE SEQUENCE [LARGE SCALE GENOMIC DNA]</scope>
    <source>
        <strain evidence="1 2">WMS-il1</strain>
    </source>
</reference>
<protein>
    <submittedName>
        <fullName evidence="1">Uncharacterized protein</fullName>
    </submittedName>
</protein>
<evidence type="ECO:0000313" key="2">
    <source>
        <dbReference type="Proteomes" id="UP000321570"/>
    </source>
</evidence>
<dbReference type="EMBL" id="CABIJS010000718">
    <property type="protein sequence ID" value="VUZ57421.1"/>
    <property type="molecule type" value="Genomic_DNA"/>
</dbReference>
<dbReference type="AlphaFoldDB" id="A0A564ZD39"/>
<gene>
    <name evidence="1" type="ORF">WMSIL1_LOCUS14866</name>
</gene>
<name>A0A564ZD39_HYMDI</name>